<accession>A0ABU2YDZ4</accession>
<sequence>MVEENKNKVVLYTYIAKDLKTDKILAQGTKIEEVDKIAEASGREYILSFVPSSKYSFVF</sequence>
<protein>
    <recommendedName>
        <fullName evidence="3">DUF5678 domain-containing protein</fullName>
    </recommendedName>
</protein>
<comment type="caution">
    <text evidence="1">The sequence shown here is derived from an EMBL/GenBank/DDBJ whole genome shotgun (WGS) entry which is preliminary data.</text>
</comment>
<dbReference type="Proteomes" id="UP001254488">
    <property type="component" value="Unassembled WGS sequence"/>
</dbReference>
<name>A0ABU2YDZ4_9FLAO</name>
<reference evidence="1 2" key="1">
    <citation type="submission" date="2023-09" db="EMBL/GenBank/DDBJ databases">
        <authorList>
            <person name="Rey-Velasco X."/>
        </authorList>
    </citation>
    <scope>NUCLEOTIDE SEQUENCE [LARGE SCALE GENOMIC DNA]</scope>
    <source>
        <strain evidence="1 2">W242</strain>
    </source>
</reference>
<proteinExistence type="predicted"/>
<dbReference type="EMBL" id="JAVRHZ010000006">
    <property type="protein sequence ID" value="MDT0556414.1"/>
    <property type="molecule type" value="Genomic_DNA"/>
</dbReference>
<evidence type="ECO:0008006" key="3">
    <source>
        <dbReference type="Google" id="ProtNLM"/>
    </source>
</evidence>
<dbReference type="RefSeq" id="WP_311333366.1">
    <property type="nucleotide sequence ID" value="NZ_JAVRHZ010000006.1"/>
</dbReference>
<evidence type="ECO:0000313" key="2">
    <source>
        <dbReference type="Proteomes" id="UP001254488"/>
    </source>
</evidence>
<organism evidence="1 2">
    <name type="scientific">Patiriisocius hiemis</name>
    <dbReference type="NCBI Taxonomy" id="3075604"/>
    <lineage>
        <taxon>Bacteria</taxon>
        <taxon>Pseudomonadati</taxon>
        <taxon>Bacteroidota</taxon>
        <taxon>Flavobacteriia</taxon>
        <taxon>Flavobacteriales</taxon>
        <taxon>Flavobacteriaceae</taxon>
        <taxon>Patiriisocius</taxon>
    </lineage>
</organism>
<gene>
    <name evidence="1" type="ORF">RM538_10390</name>
</gene>
<evidence type="ECO:0000313" key="1">
    <source>
        <dbReference type="EMBL" id="MDT0556414.1"/>
    </source>
</evidence>
<keyword evidence="2" id="KW-1185">Reference proteome</keyword>